<comment type="caution">
    <text evidence="2">The sequence shown here is derived from an EMBL/GenBank/DDBJ whole genome shotgun (WGS) entry which is preliminary data.</text>
</comment>
<dbReference type="EMBL" id="QFBC01000024">
    <property type="protein sequence ID" value="PWE52492.1"/>
    <property type="molecule type" value="Genomic_DNA"/>
</dbReference>
<proteinExistence type="predicted"/>
<dbReference type="Proteomes" id="UP000245252">
    <property type="component" value="Unassembled WGS sequence"/>
</dbReference>
<accession>A0A2U2DGR6</accession>
<organism evidence="2 3">
    <name type="scientific">Metarhizobium album</name>
    <dbReference type="NCBI Taxonomy" id="2182425"/>
    <lineage>
        <taxon>Bacteria</taxon>
        <taxon>Pseudomonadati</taxon>
        <taxon>Pseudomonadota</taxon>
        <taxon>Alphaproteobacteria</taxon>
        <taxon>Hyphomicrobiales</taxon>
        <taxon>Rhizobiaceae</taxon>
        <taxon>Metarhizobium</taxon>
    </lineage>
</organism>
<dbReference type="SUPFAM" id="SSF55920">
    <property type="entry name" value="Creatinase/aminopeptidase"/>
    <property type="match status" value="1"/>
</dbReference>
<keyword evidence="3" id="KW-1185">Reference proteome</keyword>
<reference evidence="2 3" key="1">
    <citation type="submission" date="2018-05" db="EMBL/GenBank/DDBJ databases">
        <title>The draft genome of strain NS-104.</title>
        <authorList>
            <person name="Hang P."/>
            <person name="Jiang J."/>
        </authorList>
    </citation>
    <scope>NUCLEOTIDE SEQUENCE [LARGE SCALE GENOMIC DNA]</scope>
    <source>
        <strain evidence="2 3">NS-104</strain>
    </source>
</reference>
<evidence type="ECO:0000259" key="1">
    <source>
        <dbReference type="Pfam" id="PF00557"/>
    </source>
</evidence>
<dbReference type="PANTHER" id="PTHR46112:SF2">
    <property type="entry name" value="XAA-PRO AMINOPEPTIDASE P-RELATED"/>
    <property type="match status" value="1"/>
</dbReference>
<evidence type="ECO:0000313" key="2">
    <source>
        <dbReference type="EMBL" id="PWE52492.1"/>
    </source>
</evidence>
<dbReference type="InterPro" id="IPR000994">
    <property type="entry name" value="Pept_M24"/>
</dbReference>
<evidence type="ECO:0000313" key="3">
    <source>
        <dbReference type="Proteomes" id="UP000245252"/>
    </source>
</evidence>
<dbReference type="InterPro" id="IPR036005">
    <property type="entry name" value="Creatinase/aminopeptidase-like"/>
</dbReference>
<dbReference type="InterPro" id="IPR050659">
    <property type="entry name" value="Peptidase_M24B"/>
</dbReference>
<dbReference type="Gene3D" id="3.90.230.10">
    <property type="entry name" value="Creatinase/methionine aminopeptidase superfamily"/>
    <property type="match status" value="1"/>
</dbReference>
<protein>
    <recommendedName>
        <fullName evidence="1">Peptidase M24 domain-containing protein</fullName>
    </recommendedName>
</protein>
<dbReference type="AlphaFoldDB" id="A0A2U2DGR6"/>
<dbReference type="Pfam" id="PF00557">
    <property type="entry name" value="Peptidase_M24"/>
    <property type="match status" value="1"/>
</dbReference>
<gene>
    <name evidence="2" type="ORF">DEM27_30420</name>
</gene>
<name>A0A2U2DGR6_9HYPH</name>
<dbReference type="PANTHER" id="PTHR46112">
    <property type="entry name" value="AMINOPEPTIDASE"/>
    <property type="match status" value="1"/>
</dbReference>
<dbReference type="CDD" id="cd01066">
    <property type="entry name" value="APP_MetAP"/>
    <property type="match status" value="1"/>
</dbReference>
<feature type="domain" description="Peptidase M24" evidence="1">
    <location>
        <begin position="36"/>
        <end position="249"/>
    </location>
</feature>
<sequence length="267" mass="29501">MPGPIIPPRPRPALRMPMAWRLFVGELLSAAYAAAADEVTDVGQQCLIDNLRIGMSGAEINEMCRSAMVAHILNHHSDKPFYLHTSSGIIDATRRAGSSEWCTWNRFMTAKPGMILDSIFDCFLWGYWGNVERTVSVGAPSAEVKRAFDIMIEANEAAFDAIKPGVRMSEIDVLTKKILEKNGYEPSQFGSGMGRGIVSYEGGHRALPLDVRLYNDLEIEPGMAFSIEPMLGVFGLGAFRHCNTVIVTDTGCEVDSRVRRDMIVIEQ</sequence>